<dbReference type="EMBL" id="JAMYWD010000005">
    <property type="protein sequence ID" value="KAJ4970570.1"/>
    <property type="molecule type" value="Genomic_DNA"/>
</dbReference>
<accession>A0A9Q0QSN2</accession>
<gene>
    <name evidence="1" type="ORF">NE237_003669</name>
</gene>
<evidence type="ECO:0000313" key="1">
    <source>
        <dbReference type="EMBL" id="KAJ4970570.1"/>
    </source>
</evidence>
<evidence type="ECO:0000313" key="2">
    <source>
        <dbReference type="Proteomes" id="UP001141806"/>
    </source>
</evidence>
<dbReference type="AlphaFoldDB" id="A0A9Q0QSN2"/>
<sequence length="114" mass="13229">MPLKEQTFGTDEHHLKLLSHTNWLVDPSPWLCMCSVRNPLVFHFFFLYTLHLCSSSTSSDSLGMVKGGNWLSRSWVHPNGNYNRFSWHFIEVRTDVKTNFDGLKRNSLMKQVAA</sequence>
<reference evidence="1" key="1">
    <citation type="journal article" date="2023" name="Plant J.">
        <title>The genome of the king protea, Protea cynaroides.</title>
        <authorList>
            <person name="Chang J."/>
            <person name="Duong T.A."/>
            <person name="Schoeman C."/>
            <person name="Ma X."/>
            <person name="Roodt D."/>
            <person name="Barker N."/>
            <person name="Li Z."/>
            <person name="Van de Peer Y."/>
            <person name="Mizrachi E."/>
        </authorList>
    </citation>
    <scope>NUCLEOTIDE SEQUENCE</scope>
    <source>
        <tissue evidence="1">Young leaves</tissue>
    </source>
</reference>
<name>A0A9Q0QSN2_9MAGN</name>
<dbReference type="Proteomes" id="UP001141806">
    <property type="component" value="Unassembled WGS sequence"/>
</dbReference>
<protein>
    <submittedName>
        <fullName evidence="1">Uncharacterized protein</fullName>
    </submittedName>
</protein>
<organism evidence="1 2">
    <name type="scientific">Protea cynaroides</name>
    <dbReference type="NCBI Taxonomy" id="273540"/>
    <lineage>
        <taxon>Eukaryota</taxon>
        <taxon>Viridiplantae</taxon>
        <taxon>Streptophyta</taxon>
        <taxon>Embryophyta</taxon>
        <taxon>Tracheophyta</taxon>
        <taxon>Spermatophyta</taxon>
        <taxon>Magnoliopsida</taxon>
        <taxon>Proteales</taxon>
        <taxon>Proteaceae</taxon>
        <taxon>Protea</taxon>
    </lineage>
</organism>
<proteinExistence type="predicted"/>
<keyword evidence="2" id="KW-1185">Reference proteome</keyword>
<comment type="caution">
    <text evidence="1">The sequence shown here is derived from an EMBL/GenBank/DDBJ whole genome shotgun (WGS) entry which is preliminary data.</text>
</comment>